<accession>A0AA41VXQ1</accession>
<sequence length="203" mass="22500">MPTLLDNMSSEFADLAARISQGEDMEVRAFARAGSHITSLVRLLGRHFKFAETDVAQKVDDLNTASRSFPTLISMLEADIEQNTLRNANSHSRNLLRLKRIIEMVKILFEQIIASNFDESGSSWASKGLAAYSAVFGQQHAPGLQATLTYYSDTIPTQGQFLAKLKENEASCEANMRIIVEAAGPIIQYIDNLFLSRGLRLDS</sequence>
<evidence type="ECO:0000256" key="1">
    <source>
        <dbReference type="ARBA" id="ARBA00007148"/>
    </source>
</evidence>
<keyword evidence="5" id="KW-1185">Reference proteome</keyword>
<dbReference type="FunFam" id="1.10.3520.10:FF:000005">
    <property type="entry name" value="Accelerated cell death 11"/>
    <property type="match status" value="1"/>
</dbReference>
<dbReference type="EMBL" id="JAJJMA010315775">
    <property type="protein sequence ID" value="MCL7049417.1"/>
    <property type="molecule type" value="Genomic_DNA"/>
</dbReference>
<protein>
    <recommendedName>
        <fullName evidence="3">Glycolipid transfer protein domain-containing protein</fullName>
    </recommendedName>
</protein>
<dbReference type="SUPFAM" id="SSF110004">
    <property type="entry name" value="Glycolipid transfer protein, GLTP"/>
    <property type="match status" value="1"/>
</dbReference>
<name>A0AA41VXQ1_PAPNU</name>
<keyword evidence="2" id="KW-0813">Transport</keyword>
<gene>
    <name evidence="4" type="ORF">MKW94_024909</name>
</gene>
<feature type="domain" description="Glycolipid transfer protein" evidence="3">
    <location>
        <begin position="26"/>
        <end position="166"/>
    </location>
</feature>
<dbReference type="InterPro" id="IPR014830">
    <property type="entry name" value="Glycolipid_transfer_prot_dom"/>
</dbReference>
<evidence type="ECO:0000259" key="3">
    <source>
        <dbReference type="Pfam" id="PF08718"/>
    </source>
</evidence>
<evidence type="ECO:0000313" key="4">
    <source>
        <dbReference type="EMBL" id="MCL7049417.1"/>
    </source>
</evidence>
<proteinExistence type="inferred from homology"/>
<evidence type="ECO:0000313" key="5">
    <source>
        <dbReference type="Proteomes" id="UP001177140"/>
    </source>
</evidence>
<dbReference type="Gene3D" id="1.10.3520.10">
    <property type="entry name" value="Glycolipid transfer protein"/>
    <property type="match status" value="1"/>
</dbReference>
<dbReference type="AlphaFoldDB" id="A0AA41VXQ1"/>
<evidence type="ECO:0000256" key="2">
    <source>
        <dbReference type="ARBA" id="ARBA00022448"/>
    </source>
</evidence>
<dbReference type="GO" id="GO:0016020">
    <property type="term" value="C:membrane"/>
    <property type="evidence" value="ECO:0007669"/>
    <property type="project" value="TreeGrafter"/>
</dbReference>
<dbReference type="PANTHER" id="PTHR10219:SF43">
    <property type="entry name" value="GLYCOLIPID TRANSFER PROTEIN DOMAIN-CONTAINING PROTEIN"/>
    <property type="match status" value="1"/>
</dbReference>
<dbReference type="PANTHER" id="PTHR10219">
    <property type="entry name" value="GLYCOLIPID TRANSFER PROTEIN-RELATED"/>
    <property type="match status" value="1"/>
</dbReference>
<dbReference type="Proteomes" id="UP001177140">
    <property type="component" value="Unassembled WGS sequence"/>
</dbReference>
<organism evidence="4 5">
    <name type="scientific">Papaver nudicaule</name>
    <name type="common">Iceland poppy</name>
    <dbReference type="NCBI Taxonomy" id="74823"/>
    <lineage>
        <taxon>Eukaryota</taxon>
        <taxon>Viridiplantae</taxon>
        <taxon>Streptophyta</taxon>
        <taxon>Embryophyta</taxon>
        <taxon>Tracheophyta</taxon>
        <taxon>Spermatophyta</taxon>
        <taxon>Magnoliopsida</taxon>
        <taxon>Ranunculales</taxon>
        <taxon>Papaveraceae</taxon>
        <taxon>Papaveroideae</taxon>
        <taxon>Papaver</taxon>
    </lineage>
</organism>
<dbReference type="GO" id="GO:0005829">
    <property type="term" value="C:cytosol"/>
    <property type="evidence" value="ECO:0007669"/>
    <property type="project" value="TreeGrafter"/>
</dbReference>
<dbReference type="InterPro" id="IPR036497">
    <property type="entry name" value="GLTP_sf"/>
</dbReference>
<dbReference type="GO" id="GO:1902387">
    <property type="term" value="F:ceramide 1-phosphate binding"/>
    <property type="evidence" value="ECO:0007669"/>
    <property type="project" value="TreeGrafter"/>
</dbReference>
<dbReference type="GO" id="GO:1902388">
    <property type="term" value="F:ceramide 1-phosphate transfer activity"/>
    <property type="evidence" value="ECO:0007669"/>
    <property type="project" value="TreeGrafter"/>
</dbReference>
<comment type="caution">
    <text evidence="4">The sequence shown here is derived from an EMBL/GenBank/DDBJ whole genome shotgun (WGS) entry which is preliminary data.</text>
</comment>
<reference evidence="4" key="1">
    <citation type="submission" date="2022-03" db="EMBL/GenBank/DDBJ databases">
        <title>A functionally conserved STORR gene fusion in Papaver species that diverged 16.8 million years ago.</title>
        <authorList>
            <person name="Catania T."/>
        </authorList>
    </citation>
    <scope>NUCLEOTIDE SEQUENCE</scope>
    <source>
        <strain evidence="4">S-191538</strain>
    </source>
</reference>
<dbReference type="Pfam" id="PF08718">
    <property type="entry name" value="GLTP"/>
    <property type="match status" value="1"/>
</dbReference>
<comment type="similarity">
    <text evidence="1">Belongs to the GLTP family.</text>
</comment>